<organism evidence="1 2">
    <name type="scientific">Effrenium voratum</name>
    <dbReference type="NCBI Taxonomy" id="2562239"/>
    <lineage>
        <taxon>Eukaryota</taxon>
        <taxon>Sar</taxon>
        <taxon>Alveolata</taxon>
        <taxon>Dinophyceae</taxon>
        <taxon>Suessiales</taxon>
        <taxon>Symbiodiniaceae</taxon>
        <taxon>Effrenium</taxon>
    </lineage>
</organism>
<evidence type="ECO:0000313" key="1">
    <source>
        <dbReference type="EMBL" id="CAJ1398037.1"/>
    </source>
</evidence>
<protein>
    <submittedName>
        <fullName evidence="1">Uncharacterized protein</fullName>
    </submittedName>
</protein>
<comment type="caution">
    <text evidence="1">The sequence shown here is derived from an EMBL/GenBank/DDBJ whole genome shotgun (WGS) entry which is preliminary data.</text>
</comment>
<keyword evidence="2" id="KW-1185">Reference proteome</keyword>
<dbReference type="EMBL" id="CAUJNA010003287">
    <property type="protein sequence ID" value="CAJ1398037.1"/>
    <property type="molecule type" value="Genomic_DNA"/>
</dbReference>
<evidence type="ECO:0000313" key="2">
    <source>
        <dbReference type="Proteomes" id="UP001178507"/>
    </source>
</evidence>
<sequence>MVQSTADAGQDTRDFNEKGVPVGAVTDATAATGATTAIAQALVTLCWSSGAAGIAFGRLLGPLTEELYRRPDDFNDKDLATLVFALKGWWPREQLHLRDAAMLRVKTEASRRDLPITADMLRTGLGGVR</sequence>
<accession>A0AA36J2P2</accession>
<reference evidence="1" key="1">
    <citation type="submission" date="2023-08" db="EMBL/GenBank/DDBJ databases">
        <authorList>
            <person name="Chen Y."/>
            <person name="Shah S."/>
            <person name="Dougan E. K."/>
            <person name="Thang M."/>
            <person name="Chan C."/>
        </authorList>
    </citation>
    <scope>NUCLEOTIDE SEQUENCE</scope>
</reference>
<gene>
    <name evidence="1" type="ORF">EVOR1521_LOCUS21923</name>
</gene>
<name>A0AA36J2P2_9DINO</name>
<dbReference type="Proteomes" id="UP001178507">
    <property type="component" value="Unassembled WGS sequence"/>
</dbReference>
<proteinExistence type="predicted"/>
<dbReference type="AlphaFoldDB" id="A0AA36J2P2"/>